<feature type="signal peptide" evidence="2">
    <location>
        <begin position="1"/>
        <end position="25"/>
    </location>
</feature>
<protein>
    <recommendedName>
        <fullName evidence="5">DUF4019 domain-containing protein</fullName>
    </recommendedName>
</protein>
<feature type="chain" id="PRO_5013581447" description="DUF4019 domain-containing protein" evidence="2">
    <location>
        <begin position="26"/>
        <end position="170"/>
    </location>
</feature>
<dbReference type="Proteomes" id="UP000221024">
    <property type="component" value="Unassembled WGS sequence"/>
</dbReference>
<dbReference type="OrthoDB" id="21915at2"/>
<organism evidence="3 4">
    <name type="scientific">Longimonas halophila</name>
    <dbReference type="NCBI Taxonomy" id="1469170"/>
    <lineage>
        <taxon>Bacteria</taxon>
        <taxon>Pseudomonadati</taxon>
        <taxon>Rhodothermota</taxon>
        <taxon>Rhodothermia</taxon>
        <taxon>Rhodothermales</taxon>
        <taxon>Salisaetaceae</taxon>
        <taxon>Longimonas</taxon>
    </lineage>
</organism>
<accession>A0A2H3P0I8</accession>
<name>A0A2H3P0I8_9BACT</name>
<dbReference type="InterPro" id="IPR025091">
    <property type="entry name" value="DUF4019"/>
</dbReference>
<evidence type="ECO:0008006" key="5">
    <source>
        <dbReference type="Google" id="ProtNLM"/>
    </source>
</evidence>
<sequence>MSTLSRVMSLVLLAAALVWTAPAQAQNMPEQSPENPEAVEEARTAAEDWLALTDAGSFSESWDEAAAMLQDQVTQDEWVQQSEQINSQVGSVEERSLMREQYQENPQNLPEGEYVFLIYEASASNFDQPLNEIVAVAKEDGSWKIAGYTMRPAQPQQPQQQPPQQQPPNN</sequence>
<reference evidence="3 4" key="1">
    <citation type="submission" date="2017-10" db="EMBL/GenBank/DDBJ databases">
        <title>Draft genome of Longimonas halophila.</title>
        <authorList>
            <person name="Goh K.M."/>
            <person name="Shamsir M.S."/>
            <person name="Lim S.W."/>
        </authorList>
    </citation>
    <scope>NUCLEOTIDE SEQUENCE [LARGE SCALE GENOMIC DNA]</scope>
    <source>
        <strain evidence="3 4">KCTC 42399</strain>
    </source>
</reference>
<feature type="compositionally biased region" description="Pro residues" evidence="1">
    <location>
        <begin position="160"/>
        <end position="170"/>
    </location>
</feature>
<keyword evidence="2" id="KW-0732">Signal</keyword>
<evidence type="ECO:0000313" key="3">
    <source>
        <dbReference type="EMBL" id="PEN08863.1"/>
    </source>
</evidence>
<dbReference type="EMBL" id="PDEP01000002">
    <property type="protein sequence ID" value="PEN08863.1"/>
    <property type="molecule type" value="Genomic_DNA"/>
</dbReference>
<evidence type="ECO:0000256" key="1">
    <source>
        <dbReference type="SAM" id="MobiDB-lite"/>
    </source>
</evidence>
<dbReference type="Pfam" id="PF13211">
    <property type="entry name" value="DUF4019"/>
    <property type="match status" value="1"/>
</dbReference>
<feature type="region of interest" description="Disordered" evidence="1">
    <location>
        <begin position="146"/>
        <end position="170"/>
    </location>
</feature>
<evidence type="ECO:0000313" key="4">
    <source>
        <dbReference type="Proteomes" id="UP000221024"/>
    </source>
</evidence>
<proteinExistence type="predicted"/>
<evidence type="ECO:0000256" key="2">
    <source>
        <dbReference type="SAM" id="SignalP"/>
    </source>
</evidence>
<dbReference type="AlphaFoldDB" id="A0A2H3P0I8"/>
<dbReference type="RefSeq" id="WP_098061259.1">
    <property type="nucleotide sequence ID" value="NZ_PDEP01000002.1"/>
</dbReference>
<comment type="caution">
    <text evidence="3">The sequence shown here is derived from an EMBL/GenBank/DDBJ whole genome shotgun (WGS) entry which is preliminary data.</text>
</comment>
<keyword evidence="4" id="KW-1185">Reference proteome</keyword>
<gene>
    <name evidence="3" type="ORF">CRI93_03690</name>
</gene>